<protein>
    <submittedName>
        <fullName evidence="6">Unannotated protein</fullName>
    </submittedName>
</protein>
<evidence type="ECO:0000259" key="5">
    <source>
        <dbReference type="Pfam" id="PF00155"/>
    </source>
</evidence>
<evidence type="ECO:0000256" key="2">
    <source>
        <dbReference type="ARBA" id="ARBA00010008"/>
    </source>
</evidence>
<reference evidence="6" key="1">
    <citation type="submission" date="2020-05" db="EMBL/GenBank/DDBJ databases">
        <authorList>
            <person name="Chiriac C."/>
            <person name="Salcher M."/>
            <person name="Ghai R."/>
            <person name="Kavagutti S V."/>
        </authorList>
    </citation>
    <scope>NUCLEOTIDE SEQUENCE</scope>
</reference>
<dbReference type="PANTHER" id="PTHR13693:SF77">
    <property type="entry name" value="8-AMINO-7-OXONONANOATE SYNTHASE"/>
    <property type="match status" value="1"/>
</dbReference>
<dbReference type="InterPro" id="IPR015421">
    <property type="entry name" value="PyrdxlP-dep_Trfase_major"/>
</dbReference>
<comment type="cofactor">
    <cofactor evidence="1">
        <name>pyridoxal 5'-phosphate</name>
        <dbReference type="ChEBI" id="CHEBI:597326"/>
    </cofactor>
</comment>
<keyword evidence="3" id="KW-0808">Transferase</keyword>
<dbReference type="InterPro" id="IPR015424">
    <property type="entry name" value="PyrdxlP-dep_Trfase"/>
</dbReference>
<organism evidence="6">
    <name type="scientific">freshwater metagenome</name>
    <dbReference type="NCBI Taxonomy" id="449393"/>
    <lineage>
        <taxon>unclassified sequences</taxon>
        <taxon>metagenomes</taxon>
        <taxon>ecological metagenomes</taxon>
    </lineage>
</organism>
<comment type="similarity">
    <text evidence="2">Belongs to the class-II pyridoxal-phosphate-dependent aminotransferase family. BioF subfamily.</text>
</comment>
<sequence length="382" mass="40285">MSERHCANWPEWFESQETEIRESGRWRAPRSFDAHGAVGKLEGRTVISFASNDYLGLTAHPVVQAAAIEATTRWGSGSGASRLVVGSRPIHHELEDAIAQWRGADAAVLFPTGFAANLGLLATLGGTGVVIHSDELNHASIIDGCRMARANGAAVHRYRHLDLDHLATNLAANAGARQVVVTDTVFSMDGDVAPIDELASLCAQHDALLVVDEAHAVLELPPEPIVNGAIVVQVGTLSKTLGALGGFVAGPRSLIDLLVNRARTYIFTTAPSPADAAAALAAIKVVRSEEGEALQQRLRQHIERVAPGHPSPIIPVILGDEDSALAASHRLLELGLLVPAIRPPTVAVGSSRLRIALSAAHTDEQIAALVDALRVLETDGGQ</sequence>
<dbReference type="GO" id="GO:0030170">
    <property type="term" value="F:pyridoxal phosphate binding"/>
    <property type="evidence" value="ECO:0007669"/>
    <property type="project" value="InterPro"/>
</dbReference>
<keyword evidence="4" id="KW-0663">Pyridoxal phosphate</keyword>
<evidence type="ECO:0000256" key="1">
    <source>
        <dbReference type="ARBA" id="ARBA00001933"/>
    </source>
</evidence>
<dbReference type="PANTHER" id="PTHR13693">
    <property type="entry name" value="CLASS II AMINOTRANSFERASE/8-AMINO-7-OXONONANOATE SYNTHASE"/>
    <property type="match status" value="1"/>
</dbReference>
<dbReference type="SUPFAM" id="SSF53383">
    <property type="entry name" value="PLP-dependent transferases"/>
    <property type="match status" value="1"/>
</dbReference>
<proteinExistence type="inferred from homology"/>
<dbReference type="Gene3D" id="3.40.640.10">
    <property type="entry name" value="Type I PLP-dependent aspartate aminotransferase-like (Major domain)"/>
    <property type="match status" value="1"/>
</dbReference>
<dbReference type="Gene3D" id="3.90.1150.10">
    <property type="entry name" value="Aspartate Aminotransferase, domain 1"/>
    <property type="match status" value="1"/>
</dbReference>
<name>A0A6J6EW02_9ZZZZ</name>
<dbReference type="EMBL" id="CAEZTG010000193">
    <property type="protein sequence ID" value="CAB4578853.1"/>
    <property type="molecule type" value="Genomic_DNA"/>
</dbReference>
<dbReference type="InterPro" id="IPR004839">
    <property type="entry name" value="Aminotransferase_I/II_large"/>
</dbReference>
<evidence type="ECO:0000256" key="3">
    <source>
        <dbReference type="ARBA" id="ARBA00022679"/>
    </source>
</evidence>
<evidence type="ECO:0000313" key="6">
    <source>
        <dbReference type="EMBL" id="CAB4578853.1"/>
    </source>
</evidence>
<dbReference type="GO" id="GO:0016740">
    <property type="term" value="F:transferase activity"/>
    <property type="evidence" value="ECO:0007669"/>
    <property type="project" value="UniProtKB-KW"/>
</dbReference>
<dbReference type="Pfam" id="PF00155">
    <property type="entry name" value="Aminotran_1_2"/>
    <property type="match status" value="1"/>
</dbReference>
<dbReference type="InterPro" id="IPR015422">
    <property type="entry name" value="PyrdxlP-dep_Trfase_small"/>
</dbReference>
<dbReference type="AlphaFoldDB" id="A0A6J6EW02"/>
<gene>
    <name evidence="6" type="ORF">UFOPK1603_01615</name>
</gene>
<dbReference type="InterPro" id="IPR050087">
    <property type="entry name" value="AON_synthase_class-II"/>
</dbReference>
<evidence type="ECO:0000256" key="4">
    <source>
        <dbReference type="ARBA" id="ARBA00022898"/>
    </source>
</evidence>
<feature type="domain" description="Aminotransferase class I/classII large" evidence="5">
    <location>
        <begin position="45"/>
        <end position="373"/>
    </location>
</feature>
<dbReference type="GO" id="GO:0009102">
    <property type="term" value="P:biotin biosynthetic process"/>
    <property type="evidence" value="ECO:0007669"/>
    <property type="project" value="TreeGrafter"/>
</dbReference>
<accession>A0A6J6EW02</accession>